<accession>Q0DEV2</accession>
<dbReference type="EMBL" id="AP008212">
    <property type="protein sequence ID" value="BAF18621.2"/>
    <property type="molecule type" value="Genomic_DNA"/>
</dbReference>
<dbReference type="Proteomes" id="UP000000763">
    <property type="component" value="Chromosome 6"/>
</dbReference>
<dbReference type="KEGG" id="dosa:Os06g0133300"/>
<evidence type="ECO:0000313" key="2">
    <source>
        <dbReference type="Proteomes" id="UP000000763"/>
    </source>
</evidence>
<dbReference type="AlphaFoldDB" id="Q0DEV2"/>
<reference evidence="1 2" key="1">
    <citation type="journal article" date="2005" name="Nature">
        <title>The map-based sequence of the rice genome.</title>
        <authorList>
            <consortium name="International rice genome sequencing project (IRGSP)"/>
            <person name="Matsumoto T."/>
            <person name="Wu J."/>
            <person name="Kanamori H."/>
            <person name="Katayose Y."/>
            <person name="Fujisawa M."/>
            <person name="Namiki N."/>
            <person name="Mizuno H."/>
            <person name="Yamamoto K."/>
            <person name="Antonio B.A."/>
            <person name="Baba T."/>
            <person name="Sakata K."/>
            <person name="Nagamura Y."/>
            <person name="Aoki H."/>
            <person name="Arikawa K."/>
            <person name="Arita K."/>
            <person name="Bito T."/>
            <person name="Chiden Y."/>
            <person name="Fujitsuka N."/>
            <person name="Fukunaka R."/>
            <person name="Hamada M."/>
            <person name="Harada C."/>
            <person name="Hayashi A."/>
            <person name="Hijishita S."/>
            <person name="Honda M."/>
            <person name="Hosokawa S."/>
            <person name="Ichikawa Y."/>
            <person name="Idonuma A."/>
            <person name="Iijima M."/>
            <person name="Ikeda M."/>
            <person name="Ikeno M."/>
            <person name="Ito K."/>
            <person name="Ito S."/>
            <person name="Ito T."/>
            <person name="Ito Y."/>
            <person name="Ito Y."/>
            <person name="Iwabuchi A."/>
            <person name="Kamiya K."/>
            <person name="Karasawa W."/>
            <person name="Kurita K."/>
            <person name="Katagiri S."/>
            <person name="Kikuta A."/>
            <person name="Kobayashi H."/>
            <person name="Kobayashi N."/>
            <person name="Machita K."/>
            <person name="Maehara T."/>
            <person name="Masukawa M."/>
            <person name="Mizubayashi T."/>
            <person name="Mukai Y."/>
            <person name="Nagasaki H."/>
            <person name="Nagata Y."/>
            <person name="Naito S."/>
            <person name="Nakashima M."/>
            <person name="Nakama Y."/>
            <person name="Nakamichi Y."/>
            <person name="Nakamura M."/>
            <person name="Meguro A."/>
            <person name="Negishi M."/>
            <person name="Ohta I."/>
            <person name="Ohta T."/>
            <person name="Okamoto M."/>
            <person name="Ono N."/>
            <person name="Saji S."/>
            <person name="Sakaguchi M."/>
            <person name="Sakai K."/>
            <person name="Shibata M."/>
            <person name="Shimokawa T."/>
            <person name="Song J."/>
            <person name="Takazaki Y."/>
            <person name="Terasawa K."/>
            <person name="Tsugane M."/>
            <person name="Tsuji K."/>
            <person name="Ueda S."/>
            <person name="Waki K."/>
            <person name="Yamagata H."/>
            <person name="Yamamoto M."/>
            <person name="Yamamoto S."/>
            <person name="Yamane H."/>
            <person name="Yoshiki S."/>
            <person name="Yoshihara R."/>
            <person name="Yukawa K."/>
            <person name="Zhong H."/>
            <person name="Yano M."/>
            <person name="Yuan Q."/>
            <person name="Ouyang S."/>
            <person name="Liu J."/>
            <person name="Jones K.M."/>
            <person name="Gansberger K."/>
            <person name="Moffat K."/>
            <person name="Hill J."/>
            <person name="Bera J."/>
            <person name="Fadrosh D."/>
            <person name="Jin S."/>
            <person name="Johri S."/>
            <person name="Kim M."/>
            <person name="Overton L."/>
            <person name="Reardon M."/>
            <person name="Tsitrin T."/>
            <person name="Vuong H."/>
            <person name="Weaver B."/>
            <person name="Ciecko A."/>
            <person name="Tallon L."/>
            <person name="Jackson J."/>
            <person name="Pai G."/>
            <person name="Aken S.V."/>
            <person name="Utterback T."/>
            <person name="Reidmuller S."/>
            <person name="Feldblyum T."/>
            <person name="Hsiao J."/>
            <person name="Zismann V."/>
            <person name="Iobst S."/>
            <person name="de Vazeille A.R."/>
            <person name="Buell C.R."/>
            <person name="Ying K."/>
            <person name="Li Y."/>
            <person name="Lu T."/>
            <person name="Huang Y."/>
            <person name="Zhao Q."/>
            <person name="Feng Q."/>
            <person name="Zhang L."/>
            <person name="Zhu J."/>
            <person name="Weng Q."/>
            <person name="Mu J."/>
            <person name="Lu Y."/>
            <person name="Fan D."/>
            <person name="Liu Y."/>
            <person name="Guan J."/>
            <person name="Zhang Y."/>
            <person name="Yu S."/>
            <person name="Liu X."/>
            <person name="Zhang Y."/>
            <person name="Hong G."/>
            <person name="Han B."/>
            <person name="Choisne N."/>
            <person name="Demange N."/>
            <person name="Orjeda G."/>
            <person name="Samain S."/>
            <person name="Cattolico L."/>
            <person name="Pelletier E."/>
            <person name="Couloux A."/>
            <person name="Segurens B."/>
            <person name="Wincker P."/>
            <person name="D'Hont A."/>
            <person name="Scarpelli C."/>
            <person name="Weissenbach J."/>
            <person name="Salanoubat M."/>
            <person name="Quetier F."/>
            <person name="Yu Y."/>
            <person name="Kim H.R."/>
            <person name="Rambo T."/>
            <person name="Currie J."/>
            <person name="Collura K."/>
            <person name="Luo M."/>
            <person name="Yang T."/>
            <person name="Ammiraju J.S.S."/>
            <person name="Engler F."/>
            <person name="Soderlund C."/>
            <person name="Wing R.A."/>
            <person name="Palmer L.E."/>
            <person name="de la Bastide M."/>
            <person name="Spiegel L."/>
            <person name="Nascimento L."/>
            <person name="Zutavern T."/>
            <person name="O'Shaughnessy A."/>
            <person name="Dike S."/>
            <person name="Dedhia N."/>
            <person name="Preston R."/>
            <person name="Balija V."/>
            <person name="McCombie W.R."/>
            <person name="Chow T."/>
            <person name="Chen H."/>
            <person name="Chung M."/>
            <person name="Chen C."/>
            <person name="Shaw J."/>
            <person name="Wu H."/>
            <person name="Hsiao K."/>
            <person name="Chao Y."/>
            <person name="Chu M."/>
            <person name="Cheng C."/>
            <person name="Hour A."/>
            <person name="Lee P."/>
            <person name="Lin S."/>
            <person name="Lin Y."/>
            <person name="Liou J."/>
            <person name="Liu S."/>
            <person name="Hsing Y."/>
            <person name="Raghuvanshi S."/>
            <person name="Mohanty A."/>
            <person name="Bharti A.K."/>
            <person name="Gaur A."/>
            <person name="Gupta V."/>
            <person name="Kumar D."/>
            <person name="Ravi V."/>
            <person name="Vij S."/>
            <person name="Kapur A."/>
            <person name="Khurana P."/>
            <person name="Khurana P."/>
            <person name="Khurana J.P."/>
            <person name="Tyagi A.K."/>
            <person name="Gaikwad K."/>
            <person name="Singh A."/>
            <person name="Dalal V."/>
            <person name="Srivastava S."/>
            <person name="Dixit A."/>
            <person name="Pal A.K."/>
            <person name="Ghazi I.A."/>
            <person name="Yadav M."/>
            <person name="Pandit A."/>
            <person name="Bhargava A."/>
            <person name="Sureshbabu K."/>
            <person name="Batra K."/>
            <person name="Sharma T.R."/>
            <person name="Mohapatra T."/>
            <person name="Singh N.K."/>
            <person name="Messing J."/>
            <person name="Nelson A.B."/>
            <person name="Fuks G."/>
            <person name="Kavchok S."/>
            <person name="Keizer G."/>
            <person name="Linton E."/>
            <person name="Llaca V."/>
            <person name="Song R."/>
            <person name="Tanyolac B."/>
            <person name="Young S."/>
            <person name="Ho-Il K."/>
            <person name="Hahn J.H."/>
            <person name="Sangsakoo G."/>
            <person name="Vanavichit A."/>
            <person name="de Mattos Luiz.A.T."/>
            <person name="Zimmer P.D."/>
            <person name="Malone G."/>
            <person name="Dellagostin O."/>
            <person name="de Oliveira A.C."/>
            <person name="Bevan M."/>
            <person name="Bancroft I."/>
            <person name="Minx P."/>
            <person name="Cordum H."/>
            <person name="Wilson R."/>
            <person name="Cheng Z."/>
            <person name="Jin W."/>
            <person name="Jiang J."/>
            <person name="Leong S.A."/>
            <person name="Iwama H."/>
            <person name="Gojobori T."/>
            <person name="Itoh T."/>
            <person name="Niimura Y."/>
            <person name="Fujii Y."/>
            <person name="Habara T."/>
            <person name="Sakai H."/>
            <person name="Sato Y."/>
            <person name="Wilson G."/>
            <person name="Kumar K."/>
            <person name="McCouch S."/>
            <person name="Juretic N."/>
            <person name="Hoen D."/>
            <person name="Wright S."/>
            <person name="Bruskiewich R."/>
            <person name="Bureau T."/>
            <person name="Miyao A."/>
            <person name="Hirochika H."/>
            <person name="Nishikawa T."/>
            <person name="Kadowaki K."/>
            <person name="Sugiura M."/>
            <person name="Burr B."/>
            <person name="Sasaki T."/>
        </authorList>
    </citation>
    <scope>NUCLEOTIDE SEQUENCE [LARGE SCALE GENOMIC DNA]</scope>
    <source>
        <strain evidence="2">cv. Nipponbare</strain>
    </source>
</reference>
<dbReference type="HOGENOM" id="CLU_2577690_0_0_1"/>
<gene>
    <name evidence="1" type="ordered locus">Os06g0133300</name>
</gene>
<organism evidence="1 2">
    <name type="scientific">Oryza sativa subsp. japonica</name>
    <name type="common">Rice</name>
    <dbReference type="NCBI Taxonomy" id="39947"/>
    <lineage>
        <taxon>Eukaryota</taxon>
        <taxon>Viridiplantae</taxon>
        <taxon>Streptophyta</taxon>
        <taxon>Embryophyta</taxon>
        <taxon>Tracheophyta</taxon>
        <taxon>Spermatophyta</taxon>
        <taxon>Magnoliopsida</taxon>
        <taxon>Liliopsida</taxon>
        <taxon>Poales</taxon>
        <taxon>Poaceae</taxon>
        <taxon>BOP clade</taxon>
        <taxon>Oryzoideae</taxon>
        <taxon>Oryzeae</taxon>
        <taxon>Oryzinae</taxon>
        <taxon>Oryza</taxon>
        <taxon>Oryza sativa</taxon>
    </lineage>
</organism>
<protein>
    <submittedName>
        <fullName evidence="1">Os06g0133300 protein</fullName>
    </submittedName>
</protein>
<evidence type="ECO:0000313" key="1">
    <source>
        <dbReference type="EMBL" id="BAF18621.2"/>
    </source>
</evidence>
<name>Q0DEV2_ORYSJ</name>
<reference evidence="2" key="2">
    <citation type="journal article" date="2008" name="Nucleic Acids Res.">
        <title>The rice annotation project database (RAP-DB): 2008 update.</title>
        <authorList>
            <consortium name="The rice annotation project (RAP)"/>
        </authorList>
    </citation>
    <scope>GENOME REANNOTATION</scope>
    <source>
        <strain evidence="2">cv. Nipponbare</strain>
    </source>
</reference>
<sequence>MERFLTSLVFCECEAPGMDVFAYAAGTSLTAAVNKVSTASPGGRVVGPAVSAAAPSSEAKKDAAGKAPRRLLQAAYSPAFDGLNSFETIVLNNDPMLLLPIVHILSEREAEEIYSTEKRKCKGTEQHVLKMGCPRNGVPWVFGV</sequence>
<proteinExistence type="predicted"/>